<accession>A0A9P5XU27</accession>
<sequence>MKFAATLIVLAPFLACVNAWSCYCNSGSSDTAFCGSGWPSPVNVASKPPPLHYYGFTKAETTLFKSCCTRQGTSGYCY</sequence>
<keyword evidence="1" id="KW-0732">Signal</keyword>
<keyword evidence="3" id="KW-1185">Reference proteome</keyword>
<dbReference type="AlphaFoldDB" id="A0A9P5XU27"/>
<reference evidence="2" key="1">
    <citation type="submission" date="2020-11" db="EMBL/GenBank/DDBJ databases">
        <authorList>
            <consortium name="DOE Joint Genome Institute"/>
            <person name="Ahrendt S."/>
            <person name="Riley R."/>
            <person name="Andreopoulos W."/>
            <person name="Labutti K."/>
            <person name="Pangilinan J."/>
            <person name="Ruiz-Duenas F.J."/>
            <person name="Barrasa J.M."/>
            <person name="Sanchez-Garcia M."/>
            <person name="Camarero S."/>
            <person name="Miyauchi S."/>
            <person name="Serrano A."/>
            <person name="Linde D."/>
            <person name="Babiker R."/>
            <person name="Drula E."/>
            <person name="Ayuso-Fernandez I."/>
            <person name="Pacheco R."/>
            <person name="Padilla G."/>
            <person name="Ferreira P."/>
            <person name="Barriuso J."/>
            <person name="Kellner H."/>
            <person name="Castanera R."/>
            <person name="Alfaro M."/>
            <person name="Ramirez L."/>
            <person name="Pisabarro A.G."/>
            <person name="Kuo A."/>
            <person name="Tritt A."/>
            <person name="Lipzen A."/>
            <person name="He G."/>
            <person name="Yan M."/>
            <person name="Ng V."/>
            <person name="Cullen D."/>
            <person name="Martin F."/>
            <person name="Rosso M.-N."/>
            <person name="Henrissat B."/>
            <person name="Hibbett D."/>
            <person name="Martinez A.T."/>
            <person name="Grigoriev I.V."/>
        </authorList>
    </citation>
    <scope>NUCLEOTIDE SEQUENCE</scope>
    <source>
        <strain evidence="2">CBS 247.69</strain>
    </source>
</reference>
<organism evidence="2 3">
    <name type="scientific">Collybia nuda</name>
    <dbReference type="NCBI Taxonomy" id="64659"/>
    <lineage>
        <taxon>Eukaryota</taxon>
        <taxon>Fungi</taxon>
        <taxon>Dikarya</taxon>
        <taxon>Basidiomycota</taxon>
        <taxon>Agaricomycotina</taxon>
        <taxon>Agaricomycetes</taxon>
        <taxon>Agaricomycetidae</taxon>
        <taxon>Agaricales</taxon>
        <taxon>Tricholomatineae</taxon>
        <taxon>Clitocybaceae</taxon>
        <taxon>Collybia</taxon>
    </lineage>
</organism>
<evidence type="ECO:0000256" key="1">
    <source>
        <dbReference type="SAM" id="SignalP"/>
    </source>
</evidence>
<feature type="signal peptide" evidence="1">
    <location>
        <begin position="1"/>
        <end position="19"/>
    </location>
</feature>
<dbReference type="EMBL" id="MU150400">
    <property type="protein sequence ID" value="KAF9456855.1"/>
    <property type="molecule type" value="Genomic_DNA"/>
</dbReference>
<gene>
    <name evidence="2" type="ORF">BDZ94DRAFT_1274652</name>
</gene>
<protein>
    <recommendedName>
        <fullName evidence="4">Secreted protein</fullName>
    </recommendedName>
</protein>
<proteinExistence type="predicted"/>
<dbReference type="Proteomes" id="UP000807353">
    <property type="component" value="Unassembled WGS sequence"/>
</dbReference>
<evidence type="ECO:0000313" key="3">
    <source>
        <dbReference type="Proteomes" id="UP000807353"/>
    </source>
</evidence>
<feature type="chain" id="PRO_5040311994" description="Secreted protein" evidence="1">
    <location>
        <begin position="20"/>
        <end position="78"/>
    </location>
</feature>
<name>A0A9P5XU27_9AGAR</name>
<comment type="caution">
    <text evidence="2">The sequence shown here is derived from an EMBL/GenBank/DDBJ whole genome shotgun (WGS) entry which is preliminary data.</text>
</comment>
<evidence type="ECO:0000313" key="2">
    <source>
        <dbReference type="EMBL" id="KAF9456855.1"/>
    </source>
</evidence>
<evidence type="ECO:0008006" key="4">
    <source>
        <dbReference type="Google" id="ProtNLM"/>
    </source>
</evidence>